<keyword evidence="5" id="KW-0349">Heme</keyword>
<comment type="similarity">
    <text evidence="10">Belongs to the peroxidase family.</text>
</comment>
<dbReference type="GO" id="GO:0006979">
    <property type="term" value="P:response to oxidative stress"/>
    <property type="evidence" value="ECO:0007669"/>
    <property type="project" value="InterPro"/>
</dbReference>
<comment type="caution">
    <text evidence="12">The sequence shown here is derived from an EMBL/GenBank/DDBJ whole genome shotgun (WGS) entry which is preliminary data.</text>
</comment>
<dbReference type="Pfam" id="PF00141">
    <property type="entry name" value="peroxidase"/>
    <property type="match status" value="1"/>
</dbReference>
<feature type="binding site" evidence="9">
    <location>
        <position position="16"/>
    </location>
    <ligand>
        <name>Ca(2+)</name>
        <dbReference type="ChEBI" id="CHEBI:29108"/>
        <label>1</label>
    </ligand>
</feature>
<evidence type="ECO:0000256" key="2">
    <source>
        <dbReference type="ARBA" id="ARBA00001970"/>
    </source>
</evidence>
<evidence type="ECO:0000256" key="4">
    <source>
        <dbReference type="ARBA" id="ARBA00022559"/>
    </source>
</evidence>
<dbReference type="EC" id="1.11.1.7" evidence="3"/>
<keyword evidence="9" id="KW-0106">Calcium</keyword>
<evidence type="ECO:0000256" key="3">
    <source>
        <dbReference type="ARBA" id="ARBA00012313"/>
    </source>
</evidence>
<dbReference type="PROSITE" id="PS50873">
    <property type="entry name" value="PEROXIDASE_4"/>
    <property type="match status" value="1"/>
</dbReference>
<evidence type="ECO:0000256" key="7">
    <source>
        <dbReference type="ARBA" id="ARBA00023002"/>
    </source>
</evidence>
<evidence type="ECO:0000256" key="10">
    <source>
        <dbReference type="RuleBase" id="RU004241"/>
    </source>
</evidence>
<feature type="domain" description="Plant heme peroxidase family profile" evidence="11">
    <location>
        <begin position="15"/>
        <end position="79"/>
    </location>
</feature>
<evidence type="ECO:0000313" key="12">
    <source>
        <dbReference type="EMBL" id="KAK6791376.1"/>
    </source>
</evidence>
<evidence type="ECO:0000256" key="1">
    <source>
        <dbReference type="ARBA" id="ARBA00000189"/>
    </source>
</evidence>
<dbReference type="InterPro" id="IPR010255">
    <property type="entry name" value="Haem_peroxidase_sf"/>
</dbReference>
<gene>
    <name evidence="12" type="ORF">RDI58_010457</name>
</gene>
<dbReference type="InterPro" id="IPR002016">
    <property type="entry name" value="Haem_peroxidase"/>
</dbReference>
<keyword evidence="13" id="KW-1185">Reference proteome</keyword>
<evidence type="ECO:0000256" key="9">
    <source>
        <dbReference type="PIRSR" id="PIRSR600823-3"/>
    </source>
</evidence>
<keyword evidence="6 9" id="KW-0479">Metal-binding</keyword>
<dbReference type="Proteomes" id="UP001371456">
    <property type="component" value="Unassembled WGS sequence"/>
</dbReference>
<dbReference type="InterPro" id="IPR000823">
    <property type="entry name" value="Peroxidase_pln"/>
</dbReference>
<name>A0AAN8TWF7_SOLBU</name>
<evidence type="ECO:0000313" key="13">
    <source>
        <dbReference type="Proteomes" id="UP001371456"/>
    </source>
</evidence>
<evidence type="ECO:0000259" key="11">
    <source>
        <dbReference type="PROSITE" id="PS50873"/>
    </source>
</evidence>
<keyword evidence="7" id="KW-0560">Oxidoreductase</keyword>
<reference evidence="12 13" key="1">
    <citation type="submission" date="2024-02" db="EMBL/GenBank/DDBJ databases">
        <title>de novo genome assembly of Solanum bulbocastanum strain 11H21.</title>
        <authorList>
            <person name="Hosaka A.J."/>
        </authorList>
    </citation>
    <scope>NUCLEOTIDE SEQUENCE [LARGE SCALE GENOMIC DNA]</scope>
    <source>
        <tissue evidence="12">Young leaves</tissue>
    </source>
</reference>
<evidence type="ECO:0000256" key="6">
    <source>
        <dbReference type="ARBA" id="ARBA00022723"/>
    </source>
</evidence>
<dbReference type="GO" id="GO:0140825">
    <property type="term" value="F:lactoperoxidase activity"/>
    <property type="evidence" value="ECO:0007669"/>
    <property type="project" value="UniProtKB-EC"/>
</dbReference>
<accession>A0AAN8TWF7</accession>
<dbReference type="PANTHER" id="PTHR31235">
    <property type="entry name" value="PEROXIDASE 25-RELATED"/>
    <property type="match status" value="1"/>
</dbReference>
<evidence type="ECO:0000256" key="8">
    <source>
        <dbReference type="ARBA" id="ARBA00023004"/>
    </source>
</evidence>
<sequence>MKVDSRCLKWKLLESGSDGPVLLNFTSSFENRIENQANPNLALRGFSFIDDIKRLVPGVVSCADIIVLVAGDALVVSIS</sequence>
<dbReference type="EMBL" id="JBANQN010000004">
    <property type="protein sequence ID" value="KAK6791376.1"/>
    <property type="molecule type" value="Genomic_DNA"/>
</dbReference>
<comment type="cofactor">
    <cofactor evidence="2">
        <name>heme b</name>
        <dbReference type="ChEBI" id="CHEBI:60344"/>
    </cofactor>
</comment>
<dbReference type="SUPFAM" id="SSF48113">
    <property type="entry name" value="Heme-dependent peroxidases"/>
    <property type="match status" value="1"/>
</dbReference>
<organism evidence="12 13">
    <name type="scientific">Solanum bulbocastanum</name>
    <name type="common">Wild potato</name>
    <dbReference type="NCBI Taxonomy" id="147425"/>
    <lineage>
        <taxon>Eukaryota</taxon>
        <taxon>Viridiplantae</taxon>
        <taxon>Streptophyta</taxon>
        <taxon>Embryophyta</taxon>
        <taxon>Tracheophyta</taxon>
        <taxon>Spermatophyta</taxon>
        <taxon>Magnoliopsida</taxon>
        <taxon>eudicotyledons</taxon>
        <taxon>Gunneridae</taxon>
        <taxon>Pentapetalae</taxon>
        <taxon>asterids</taxon>
        <taxon>lamiids</taxon>
        <taxon>Solanales</taxon>
        <taxon>Solanaceae</taxon>
        <taxon>Solanoideae</taxon>
        <taxon>Solaneae</taxon>
        <taxon>Solanum</taxon>
    </lineage>
</organism>
<dbReference type="GO" id="GO:0020037">
    <property type="term" value="F:heme binding"/>
    <property type="evidence" value="ECO:0007669"/>
    <property type="project" value="InterPro"/>
</dbReference>
<keyword evidence="4" id="KW-0575">Peroxidase</keyword>
<protein>
    <recommendedName>
        <fullName evidence="3">peroxidase</fullName>
        <ecNumber evidence="3">1.11.1.7</ecNumber>
    </recommendedName>
</protein>
<feature type="binding site" evidence="9">
    <location>
        <position position="18"/>
    </location>
    <ligand>
        <name>Ca(2+)</name>
        <dbReference type="ChEBI" id="CHEBI:29108"/>
        <label>1</label>
    </ligand>
</feature>
<dbReference type="Gene3D" id="1.10.520.10">
    <property type="match status" value="1"/>
</dbReference>
<comment type="catalytic activity">
    <reaction evidence="1">
        <text>2 a phenolic donor + H2O2 = 2 a phenolic radical donor + 2 H2O</text>
        <dbReference type="Rhea" id="RHEA:56136"/>
        <dbReference type="ChEBI" id="CHEBI:15377"/>
        <dbReference type="ChEBI" id="CHEBI:16240"/>
        <dbReference type="ChEBI" id="CHEBI:139520"/>
        <dbReference type="ChEBI" id="CHEBI:139521"/>
        <dbReference type="EC" id="1.11.1.7"/>
    </reaction>
</comment>
<proteinExistence type="inferred from homology"/>
<dbReference type="GO" id="GO:0046872">
    <property type="term" value="F:metal ion binding"/>
    <property type="evidence" value="ECO:0007669"/>
    <property type="project" value="UniProtKB-KW"/>
</dbReference>
<comment type="cofactor">
    <cofactor evidence="9">
        <name>Ca(2+)</name>
        <dbReference type="ChEBI" id="CHEBI:29108"/>
    </cofactor>
    <text evidence="9">Binds 2 calcium ions per subunit.</text>
</comment>
<dbReference type="AlphaFoldDB" id="A0AAN8TWF7"/>
<evidence type="ECO:0000256" key="5">
    <source>
        <dbReference type="ARBA" id="ARBA00022617"/>
    </source>
</evidence>
<keyword evidence="8" id="KW-0408">Iron</keyword>